<evidence type="ECO:0000313" key="3">
    <source>
        <dbReference type="Proteomes" id="UP000599437"/>
    </source>
</evidence>
<protein>
    <recommendedName>
        <fullName evidence="4">Secreted protein</fullName>
    </recommendedName>
</protein>
<dbReference type="Proteomes" id="UP000599437">
    <property type="component" value="Unassembled WGS sequence"/>
</dbReference>
<proteinExistence type="predicted"/>
<gene>
    <name evidence="2" type="ORF">GCM10010346_42090</name>
</gene>
<comment type="caution">
    <text evidence="2">The sequence shown here is derived from an EMBL/GenBank/DDBJ whole genome shotgun (WGS) entry which is preliminary data.</text>
</comment>
<evidence type="ECO:0000256" key="1">
    <source>
        <dbReference type="SAM" id="MobiDB-lite"/>
    </source>
</evidence>
<keyword evidence="3" id="KW-1185">Reference proteome</keyword>
<name>A0ABQ3DT34_9ACTN</name>
<dbReference type="EMBL" id="BMVO01000014">
    <property type="protein sequence ID" value="GHB14148.1"/>
    <property type="molecule type" value="Genomic_DNA"/>
</dbReference>
<sequence length="212" mass="21270">MKLRHVRAIAVFGIAVLALTGARGRGGSCDDSSGSSGGSSFGGSSSSSSTSGGSSYDSSTSGGYTSGDTSSGSTSGYTTSSGYTSGDTTSTTSSSTSGYTTGSSTTTGSTSGTRGDTNITDVRIDSCQYDPSRGIVAAVSATNTSTTENYTYTYTIEFSDPSGATIATRHPSMYMVLAGRTERQDVATPYIAKPGETSGGKCTLSNVRRIAG</sequence>
<organism evidence="2 3">
    <name type="scientific">Streptomyces chryseus</name>
    <dbReference type="NCBI Taxonomy" id="68186"/>
    <lineage>
        <taxon>Bacteria</taxon>
        <taxon>Bacillati</taxon>
        <taxon>Actinomycetota</taxon>
        <taxon>Actinomycetes</taxon>
        <taxon>Kitasatosporales</taxon>
        <taxon>Streptomycetaceae</taxon>
        <taxon>Streptomyces</taxon>
    </lineage>
</organism>
<reference evidence="3" key="1">
    <citation type="journal article" date="2019" name="Int. J. Syst. Evol. Microbiol.">
        <title>The Global Catalogue of Microorganisms (GCM) 10K type strain sequencing project: providing services to taxonomists for standard genome sequencing and annotation.</title>
        <authorList>
            <consortium name="The Broad Institute Genomics Platform"/>
            <consortium name="The Broad Institute Genome Sequencing Center for Infectious Disease"/>
            <person name="Wu L."/>
            <person name="Ma J."/>
        </authorList>
    </citation>
    <scope>NUCLEOTIDE SEQUENCE [LARGE SCALE GENOMIC DNA]</scope>
    <source>
        <strain evidence="3">JCM 4737</strain>
    </source>
</reference>
<evidence type="ECO:0000313" key="2">
    <source>
        <dbReference type="EMBL" id="GHB14148.1"/>
    </source>
</evidence>
<feature type="compositionally biased region" description="Low complexity" evidence="1">
    <location>
        <begin position="42"/>
        <end position="113"/>
    </location>
</feature>
<feature type="region of interest" description="Disordered" evidence="1">
    <location>
        <begin position="22"/>
        <end position="119"/>
    </location>
</feature>
<dbReference type="RefSeq" id="WP_138898384.1">
    <property type="nucleotide sequence ID" value="NZ_BMVO01000014.1"/>
</dbReference>
<evidence type="ECO:0008006" key="4">
    <source>
        <dbReference type="Google" id="ProtNLM"/>
    </source>
</evidence>
<accession>A0ABQ3DT34</accession>